<dbReference type="eggNOG" id="KOG0443">
    <property type="taxonomic scope" value="Eukaryota"/>
</dbReference>
<evidence type="ECO:0000313" key="5">
    <source>
        <dbReference type="EMBL" id="ERF75524.1"/>
    </source>
</evidence>
<evidence type="ECO:0000313" key="6">
    <source>
        <dbReference type="Proteomes" id="UP000019373"/>
    </source>
</evidence>
<dbReference type="GO" id="GO:0051015">
    <property type="term" value="F:actin filament binding"/>
    <property type="evidence" value="ECO:0007669"/>
    <property type="project" value="InterPro"/>
</dbReference>
<feature type="region of interest" description="Disordered" evidence="1">
    <location>
        <begin position="581"/>
        <end position="691"/>
    </location>
</feature>
<evidence type="ECO:0000259" key="3">
    <source>
        <dbReference type="Pfam" id="PF13254"/>
    </source>
</evidence>
<dbReference type="GO" id="GO:0051016">
    <property type="term" value="P:barbed-end actin filament capping"/>
    <property type="evidence" value="ECO:0007669"/>
    <property type="project" value="TreeGrafter"/>
</dbReference>
<dbReference type="GO" id="GO:0051014">
    <property type="term" value="P:actin filament severing"/>
    <property type="evidence" value="ECO:0007669"/>
    <property type="project" value="TreeGrafter"/>
</dbReference>
<dbReference type="GO" id="GO:0005546">
    <property type="term" value="F:phosphatidylinositol-4,5-bisphosphate binding"/>
    <property type="evidence" value="ECO:0007669"/>
    <property type="project" value="TreeGrafter"/>
</dbReference>
<feature type="compositionally biased region" description="Basic and acidic residues" evidence="1">
    <location>
        <begin position="204"/>
        <end position="221"/>
    </location>
</feature>
<dbReference type="InterPro" id="IPR025118">
    <property type="entry name" value="DUF4045"/>
</dbReference>
<feature type="region of interest" description="Disordered" evidence="1">
    <location>
        <begin position="742"/>
        <end position="823"/>
    </location>
</feature>
<dbReference type="OMA" id="AFFEIYV"/>
<sequence length="1658" mass="179482">MHASNDDAESVDAFLERIASLKDKRDREKEEPTRKLEEDILQGRRERQARRAERTRSLSPPKNSQPATSPSSLTPSYHGSTPDHATQPPVILSPSPQTHTLERSGQSEAMKYSTPDGTQNHLPPSPIKCSVSSSAESTAISRSGTLSWQQRPSSRDSATPRNRPRSRDNDETAPATRDLLDEERTRDQIAQSLNSKDPSWFRQTADRGAHSDAYRKNREETQLEDGCSSRQLPGMSRASSVDPTKAPLPSSSRDKSRSPSQASSAADTNSWGNRFSSISSHSTQETSRSPLPTKPSQRFVLSAEPLGTDHPEVKRTGLPSLQDQVSRERPTSPTKGLGGFVQSAMMKRSDSVNKRWSAQAAPGLSRGNSTTSYRGGMGYSSSLIEVSRSPPREPAASSPRPTSSPAPKSRPSSSHSTSTALTHGTLTAQPSYAPNLSMEAAPASSNSSTDKDVATVEISSKEQQIIPKSPVLQSSEALPVSPTKTMDPKRWSPTKASWLESALARPESPKLTSPKPQTPSWMAELQRSKLSKEDSDPVKSPPSGFTMASPEKARKIAMEENRSAQSNDGLQDRFEFVMTRKVSSERARDPMIEEAKSTQPTSSAVVRISSTSSAKASAENTTPSEVGDASIGGKKEEIPTSVPTSPEKSPPSIKPKLQPPPRTDFRATLRPSRLISEESTSKEPEFKNMFGKLKRTETRTYVAPDALKDNILRGKAALNLTDGPQKGKRVDDFKESILKRKESMKTEASLPRKLINETDRNHPTLQNSSTLPEALAKRSTLKKRINSAQASPTGSGQQTTSVISHPLPSQPVREDVSSAEAQTHSVDAAFQPSKVASNLHGEGPVSKSQEQGSPSAVQPIPIGKSAVQMTSKPATVNSSFALEKHPRIASEATEQSVQSKTENKLASRLNPGLAGILSRGPISTASSRNESSEDVSSARNAGPPSTVEEPAGSTTRSLTHMTKERARGPKRRLPNTACASAKPQDPSSISDKSRMLGAMLDETKSKMPVKNAAFQDTTYSPYGRQAVNVSAQPLADLINRNDQVVQPVTAKKQLFSPQAGQHVQEAVTNLLPKAHVKDKPKPAIAEKSPTLRKISSAQTGTSRVTTTTLNQEPVPQRDRTSKQAFPSYDDGREMGGSNSAISRPTDLIQRESSASTSSNIISKSGAGAGLAMPNRPLHVQPNGTSAPPHKPALSGLGLKLDSSTVQLPHSQLTPPPDEQSTMALDAQKSSFSAQAKGTSGILEPVPSQQGYSKAAELLAEFFNEKPEIGDKVEIDAQTTILNRAGVGGKRKVLRTQVWQINADGRKESSPPQQEHILFEDCMYLCVHSFESLAGSVATEVYLWAGDGVGEAAMEDAQLFCRKEARENTAKLELLRQGKEPAKFYQALGGIVITRRSRTSALYMLCGRRHLGHMAFDEVDLDPASLCSGFPYLISAKFGKLYLWKGKGSGADEVGCARLIGMDLGLTGEIEEVEEGEEPTSFIESLGGTMHPQMSSQQWSLRSRSNHYGCRLFRIELEQSKGMSGFWSRRGSSPAKATKASAVEIHPFCHRDLDSRCIFVLDAYFNIFVYVGAEAGSKSAEFATAVMFAQEYGILASSLEDRPFIPSCNITFYGGPPEFTAAFRKWEQSTGSRSQQQQPCQVIPLNNILGALSGATFQA</sequence>
<evidence type="ECO:0008006" key="7">
    <source>
        <dbReference type="Google" id="ProtNLM"/>
    </source>
</evidence>
<feature type="compositionally biased region" description="Basic and acidic residues" evidence="1">
    <location>
        <begin position="675"/>
        <end position="686"/>
    </location>
</feature>
<dbReference type="SUPFAM" id="SSF55753">
    <property type="entry name" value="Actin depolymerizing proteins"/>
    <property type="match status" value="3"/>
</dbReference>
<feature type="region of interest" description="Disordered" evidence="1">
    <location>
        <begin position="880"/>
        <end position="992"/>
    </location>
</feature>
<feature type="compositionally biased region" description="Polar residues" evidence="1">
    <location>
        <begin position="424"/>
        <end position="434"/>
    </location>
</feature>
<evidence type="ECO:0000259" key="4">
    <source>
        <dbReference type="Pfam" id="PF25480"/>
    </source>
</evidence>
<proteinExistence type="predicted"/>
<feature type="compositionally biased region" description="Polar residues" evidence="1">
    <location>
        <begin position="94"/>
        <end position="107"/>
    </location>
</feature>
<evidence type="ECO:0000259" key="2">
    <source>
        <dbReference type="Pfam" id="PF00626"/>
    </source>
</evidence>
<name>U1I0W1_ENDPU</name>
<feature type="region of interest" description="Disordered" evidence="1">
    <location>
        <begin position="836"/>
        <end position="859"/>
    </location>
</feature>
<dbReference type="Pfam" id="PF25480">
    <property type="entry name" value="DUF7904"/>
    <property type="match status" value="1"/>
</dbReference>
<dbReference type="OrthoDB" id="6375767at2759"/>
<dbReference type="Proteomes" id="UP000019373">
    <property type="component" value="Unassembled WGS sequence"/>
</dbReference>
<protein>
    <recommendedName>
        <fullName evidence="7">DUF4045 domain-containing protein</fullName>
    </recommendedName>
</protein>
<feature type="compositionally biased region" description="Basic and acidic residues" evidence="1">
    <location>
        <begin position="178"/>
        <end position="187"/>
    </location>
</feature>
<accession>U1I0W1</accession>
<feature type="compositionally biased region" description="Low complexity" evidence="1">
    <location>
        <begin position="258"/>
        <end position="267"/>
    </location>
</feature>
<feature type="compositionally biased region" description="Basic and acidic residues" evidence="1">
    <location>
        <begin position="582"/>
        <end position="596"/>
    </location>
</feature>
<feature type="compositionally biased region" description="Polar residues" evidence="1">
    <location>
        <begin position="1093"/>
        <end position="1113"/>
    </location>
</feature>
<dbReference type="InterPro" id="IPR057226">
    <property type="entry name" value="DUF7904"/>
</dbReference>
<feature type="compositionally biased region" description="Low complexity" evidence="1">
    <location>
        <begin position="926"/>
        <end position="937"/>
    </location>
</feature>
<keyword evidence="6" id="KW-1185">Reference proteome</keyword>
<feature type="compositionally biased region" description="Basic and acidic residues" evidence="1">
    <location>
        <begin position="20"/>
        <end position="56"/>
    </location>
</feature>
<dbReference type="Pfam" id="PF13254">
    <property type="entry name" value="DUF4045"/>
    <property type="match status" value="1"/>
</dbReference>
<dbReference type="SMART" id="SM00262">
    <property type="entry name" value="GEL"/>
    <property type="match status" value="3"/>
</dbReference>
<feature type="compositionally biased region" description="Low complexity" evidence="1">
    <location>
        <begin position="130"/>
        <end position="143"/>
    </location>
</feature>
<feature type="compositionally biased region" description="Polar residues" evidence="1">
    <location>
        <begin position="786"/>
        <end position="803"/>
    </location>
</feature>
<dbReference type="InterPro" id="IPR007122">
    <property type="entry name" value="Villin/Gelsolin"/>
</dbReference>
<dbReference type="GO" id="GO:0015629">
    <property type="term" value="C:actin cytoskeleton"/>
    <property type="evidence" value="ECO:0007669"/>
    <property type="project" value="TreeGrafter"/>
</dbReference>
<feature type="domain" description="DUF7904" evidence="4">
    <location>
        <begin position="1296"/>
        <end position="1395"/>
    </location>
</feature>
<organism evidence="5 6">
    <name type="scientific">Endocarpon pusillum (strain Z07020 / HMAS-L-300199)</name>
    <name type="common">Lichen-forming fungus</name>
    <dbReference type="NCBI Taxonomy" id="1263415"/>
    <lineage>
        <taxon>Eukaryota</taxon>
        <taxon>Fungi</taxon>
        <taxon>Dikarya</taxon>
        <taxon>Ascomycota</taxon>
        <taxon>Pezizomycotina</taxon>
        <taxon>Eurotiomycetes</taxon>
        <taxon>Chaetothyriomycetidae</taxon>
        <taxon>Verrucariales</taxon>
        <taxon>Verrucariaceae</taxon>
        <taxon>Endocarpon</taxon>
    </lineage>
</organism>
<feature type="compositionally biased region" description="Low complexity" evidence="1">
    <location>
        <begin position="601"/>
        <end position="614"/>
    </location>
</feature>
<dbReference type="Gene3D" id="3.40.20.10">
    <property type="entry name" value="Severin"/>
    <property type="match status" value="3"/>
</dbReference>
<feature type="compositionally biased region" description="Pro residues" evidence="1">
    <location>
        <begin position="648"/>
        <end position="662"/>
    </location>
</feature>
<dbReference type="GeneID" id="19243278"/>
<dbReference type="PANTHER" id="PTHR11977">
    <property type="entry name" value="VILLIN"/>
    <property type="match status" value="1"/>
</dbReference>
<dbReference type="InterPro" id="IPR029006">
    <property type="entry name" value="ADF-H/Gelsolin-like_dom_sf"/>
</dbReference>
<reference evidence="6" key="1">
    <citation type="journal article" date="2014" name="BMC Genomics">
        <title>Genome characteristics reveal the impact of lichenization on lichen-forming fungus Endocarpon pusillum Hedwig (Verrucariales, Ascomycota).</title>
        <authorList>
            <person name="Wang Y.-Y."/>
            <person name="Liu B."/>
            <person name="Zhang X.-Y."/>
            <person name="Zhou Q.-M."/>
            <person name="Zhang T."/>
            <person name="Li H."/>
            <person name="Yu Y.-F."/>
            <person name="Zhang X.-L."/>
            <person name="Hao X.-Y."/>
            <person name="Wang M."/>
            <person name="Wang L."/>
            <person name="Wei J.-C."/>
        </authorList>
    </citation>
    <scope>NUCLEOTIDE SEQUENCE [LARGE SCALE GENOMIC DNA]</scope>
    <source>
        <strain evidence="6">Z07020 / HMAS-L-300199</strain>
    </source>
</reference>
<feature type="compositionally biased region" description="Low complexity" evidence="1">
    <location>
        <begin position="276"/>
        <end position="289"/>
    </location>
</feature>
<dbReference type="PANTHER" id="PTHR11977:SF133">
    <property type="entry name" value="DUF4045 DOMAIN-CONTAINING PROTEIN"/>
    <property type="match status" value="1"/>
</dbReference>
<dbReference type="RefSeq" id="XP_007787123.1">
    <property type="nucleotide sequence ID" value="XM_007788933.1"/>
</dbReference>
<feature type="compositionally biased region" description="Polar residues" evidence="1">
    <location>
        <begin position="144"/>
        <end position="160"/>
    </location>
</feature>
<feature type="compositionally biased region" description="Polar residues" evidence="1">
    <location>
        <begin position="510"/>
        <end position="520"/>
    </location>
</feature>
<dbReference type="GO" id="GO:0008154">
    <property type="term" value="P:actin polymerization or depolymerization"/>
    <property type="evidence" value="ECO:0007669"/>
    <property type="project" value="TreeGrafter"/>
</dbReference>
<dbReference type="EMBL" id="KE720809">
    <property type="protein sequence ID" value="ERF75524.1"/>
    <property type="molecule type" value="Genomic_DNA"/>
</dbReference>
<feature type="domain" description="Gelsolin-like" evidence="2">
    <location>
        <begin position="1541"/>
        <end position="1592"/>
    </location>
</feature>
<feature type="region of interest" description="Disordered" evidence="1">
    <location>
        <begin position="20"/>
        <end position="552"/>
    </location>
</feature>
<dbReference type="GO" id="GO:0005737">
    <property type="term" value="C:cytoplasm"/>
    <property type="evidence" value="ECO:0007669"/>
    <property type="project" value="TreeGrafter"/>
</dbReference>
<feature type="compositionally biased region" description="Polar residues" evidence="1">
    <location>
        <begin position="366"/>
        <end position="384"/>
    </location>
</feature>
<feature type="compositionally biased region" description="Polar residues" evidence="1">
    <location>
        <begin position="57"/>
        <end position="79"/>
    </location>
</feature>
<feature type="compositionally biased region" description="Polar residues" evidence="1">
    <location>
        <begin position="846"/>
        <end position="856"/>
    </location>
</feature>
<feature type="compositionally biased region" description="Polar residues" evidence="1">
    <location>
        <begin position="188"/>
        <end position="197"/>
    </location>
</feature>
<dbReference type="Pfam" id="PF00626">
    <property type="entry name" value="Gelsolin"/>
    <property type="match status" value="1"/>
</dbReference>
<feature type="region of interest" description="Disordered" evidence="1">
    <location>
        <begin position="1076"/>
        <end position="1142"/>
    </location>
</feature>
<feature type="domain" description="DUF4045" evidence="3">
    <location>
        <begin position="9"/>
        <end position="744"/>
    </location>
</feature>
<feature type="compositionally biased region" description="Basic and acidic residues" evidence="1">
    <location>
        <begin position="526"/>
        <end position="537"/>
    </location>
</feature>
<dbReference type="HOGENOM" id="CLU_001208_0_0_1"/>
<feature type="compositionally biased region" description="Low complexity" evidence="1">
    <location>
        <begin position="394"/>
        <end position="422"/>
    </location>
</feature>
<evidence type="ECO:0000256" key="1">
    <source>
        <dbReference type="SAM" id="MobiDB-lite"/>
    </source>
</evidence>
<dbReference type="InterPro" id="IPR007123">
    <property type="entry name" value="Gelsolin-like_dom"/>
</dbReference>
<gene>
    <name evidence="5" type="ORF">EPUS_08429</name>
</gene>